<dbReference type="RefSeq" id="WP_257175490.1">
    <property type="nucleotide sequence ID" value="NZ_CP028989.1"/>
</dbReference>
<evidence type="ECO:0000313" key="1">
    <source>
        <dbReference type="EMBL" id="UUO68558.1"/>
    </source>
</evidence>
<sequence>MSKEQVKAVLDRVLTWPLERQEDAAKMLMLMESQDESVYRLTDEQVEEVRRRRSDPNARRLTLDEFKERLKRRLGE</sequence>
<name>A0AAE9NHC8_9BRAD</name>
<proteinExistence type="predicted"/>
<gene>
    <name evidence="1" type="ORF">DCM83_27340</name>
</gene>
<protein>
    <recommendedName>
        <fullName evidence="3">Addiction module protein</fullName>
    </recommendedName>
</protein>
<dbReference type="EMBL" id="CP028989">
    <property type="protein sequence ID" value="UUO68558.1"/>
    <property type="molecule type" value="Genomic_DNA"/>
</dbReference>
<dbReference type="AlphaFoldDB" id="A0AAE9NHC8"/>
<evidence type="ECO:0008006" key="3">
    <source>
        <dbReference type="Google" id="ProtNLM"/>
    </source>
</evidence>
<accession>A0AAE9NHC8</accession>
<reference evidence="1" key="1">
    <citation type="submission" date="2018-04" db="EMBL/GenBank/DDBJ databases">
        <title>Genomes of Endosymbiotic and Endophytic Bradyrhizobium Publication status.</title>
        <authorList>
            <person name="Guha S."/>
            <person name="Jorrin B."/>
            <person name="Sarkar M."/>
            <person name="Poole P.S."/>
            <person name="DasGupta M."/>
        </authorList>
    </citation>
    <scope>NUCLEOTIDE SEQUENCE</scope>
    <source>
        <strain evidence="1">WBOS16</strain>
    </source>
</reference>
<dbReference type="Proteomes" id="UP001058872">
    <property type="component" value="Chromosome"/>
</dbReference>
<organism evidence="1 2">
    <name type="scientific">Bradyrhizobium betae</name>
    <dbReference type="NCBI Taxonomy" id="244734"/>
    <lineage>
        <taxon>Bacteria</taxon>
        <taxon>Pseudomonadati</taxon>
        <taxon>Pseudomonadota</taxon>
        <taxon>Alphaproteobacteria</taxon>
        <taxon>Hyphomicrobiales</taxon>
        <taxon>Nitrobacteraceae</taxon>
        <taxon>Bradyrhizobium</taxon>
    </lineage>
</organism>
<evidence type="ECO:0000313" key="2">
    <source>
        <dbReference type="Proteomes" id="UP001058872"/>
    </source>
</evidence>